<evidence type="ECO:0000256" key="2">
    <source>
        <dbReference type="ARBA" id="ARBA00022833"/>
    </source>
</evidence>
<feature type="domain" description="RING-type" evidence="5">
    <location>
        <begin position="22"/>
        <end position="55"/>
    </location>
</feature>
<accession>A0AAD8DSY1</accession>
<keyword evidence="1 3" id="KW-0479">Metal-binding</keyword>
<proteinExistence type="predicted"/>
<dbReference type="PROSITE" id="PS50089">
    <property type="entry name" value="ZF_RING_2"/>
    <property type="match status" value="1"/>
</dbReference>
<evidence type="ECO:0000256" key="4">
    <source>
        <dbReference type="SAM" id="MobiDB-lite"/>
    </source>
</evidence>
<evidence type="ECO:0000256" key="1">
    <source>
        <dbReference type="ARBA" id="ARBA00022771"/>
    </source>
</evidence>
<sequence>MNNLNIDQTIGCVRKIVENIQCAICDKTDGQRLRYACGHTACDDCVIDAVDCQLCLTPPQASSPQPKLDNALTQRVKNTSELLKVCQDLFGTDVFKHKRLSEQLRIEKELFPECIQAPVKYENKRKSSFHSYKNKENRNTSFFPGEEISHSRENITMDSSAKYVQQWLKKTENDFTRKPFRDLNVNSKLDQNIILPKNNYILQSENDENVSHLNTNRKRSHFKTIDKTTPLRRGNTKPITNQHNKSSKKVKKELHVFNTDYIRNKKKTECDNDESGIFMDDDPIVIDDSQETVIDKDKNAWLAVLEANENEEIESTSLVNLDCSDHKTLYNTSKENLMQPEGLQSKTNPNIKVPFYKKSYIIETCTYCNAAPDKVVGQSEKVEITIDNADFTTTIKISKDVDNISNLNTIKSVSVQTDISEIVPNDYTGFTNLKENDGREDVVSQKSDTQSEDLFKEEGESIGSDYKQNNLQNCLVIAESDSDTEMESSGPVPVKVDVHRSCDESEYGVLSEVVNTQDHDTRPRRAPRGLTPTSTDSSEKENYNPNRMKRHVCKKKKYTKK</sequence>
<evidence type="ECO:0000259" key="5">
    <source>
        <dbReference type="PROSITE" id="PS50089"/>
    </source>
</evidence>
<feature type="region of interest" description="Disordered" evidence="4">
    <location>
        <begin position="228"/>
        <end position="249"/>
    </location>
</feature>
<dbReference type="AlphaFoldDB" id="A0AAD8DSY1"/>
<organism evidence="6 7">
    <name type="scientific">Mythimna separata</name>
    <name type="common">Oriental armyworm</name>
    <name type="synonym">Pseudaletia separata</name>
    <dbReference type="NCBI Taxonomy" id="271217"/>
    <lineage>
        <taxon>Eukaryota</taxon>
        <taxon>Metazoa</taxon>
        <taxon>Ecdysozoa</taxon>
        <taxon>Arthropoda</taxon>
        <taxon>Hexapoda</taxon>
        <taxon>Insecta</taxon>
        <taxon>Pterygota</taxon>
        <taxon>Neoptera</taxon>
        <taxon>Endopterygota</taxon>
        <taxon>Lepidoptera</taxon>
        <taxon>Glossata</taxon>
        <taxon>Ditrysia</taxon>
        <taxon>Noctuoidea</taxon>
        <taxon>Noctuidae</taxon>
        <taxon>Noctuinae</taxon>
        <taxon>Hadenini</taxon>
        <taxon>Mythimna</taxon>
    </lineage>
</organism>
<dbReference type="SUPFAM" id="SSF57850">
    <property type="entry name" value="RING/U-box"/>
    <property type="match status" value="1"/>
</dbReference>
<comment type="caution">
    <text evidence="6">The sequence shown here is derived from an EMBL/GenBank/DDBJ whole genome shotgun (WGS) entry which is preliminary data.</text>
</comment>
<keyword evidence="7" id="KW-1185">Reference proteome</keyword>
<keyword evidence="2" id="KW-0862">Zinc</keyword>
<evidence type="ECO:0000313" key="7">
    <source>
        <dbReference type="Proteomes" id="UP001231518"/>
    </source>
</evidence>
<keyword evidence="1 3" id="KW-0863">Zinc-finger</keyword>
<evidence type="ECO:0000256" key="3">
    <source>
        <dbReference type="PROSITE-ProRule" id="PRU00175"/>
    </source>
</evidence>
<reference evidence="6" key="1">
    <citation type="submission" date="2023-03" db="EMBL/GenBank/DDBJ databases">
        <title>Chromosome-level genomes of two armyworms, Mythimna separata and Mythimna loreyi, provide insights into the biosynthesis and reception of sex pheromones.</title>
        <authorList>
            <person name="Zhao H."/>
        </authorList>
    </citation>
    <scope>NUCLEOTIDE SEQUENCE</scope>
    <source>
        <strain evidence="6">BeijingLab</strain>
        <tissue evidence="6">Pupa</tissue>
    </source>
</reference>
<evidence type="ECO:0000313" key="6">
    <source>
        <dbReference type="EMBL" id="KAJ8721507.1"/>
    </source>
</evidence>
<dbReference type="Proteomes" id="UP001231518">
    <property type="component" value="Chromosome 12"/>
</dbReference>
<protein>
    <recommendedName>
        <fullName evidence="5">RING-type domain-containing protein</fullName>
    </recommendedName>
</protein>
<dbReference type="InterPro" id="IPR001841">
    <property type="entry name" value="Znf_RING"/>
</dbReference>
<gene>
    <name evidence="6" type="ORF">PYW07_002282</name>
</gene>
<dbReference type="GO" id="GO:0008270">
    <property type="term" value="F:zinc ion binding"/>
    <property type="evidence" value="ECO:0007669"/>
    <property type="project" value="UniProtKB-KW"/>
</dbReference>
<feature type="compositionally biased region" description="Basic residues" evidence="4">
    <location>
        <begin position="547"/>
        <end position="561"/>
    </location>
</feature>
<dbReference type="EMBL" id="JARGEI010000013">
    <property type="protein sequence ID" value="KAJ8721507.1"/>
    <property type="molecule type" value="Genomic_DNA"/>
</dbReference>
<name>A0AAD8DSY1_MYTSE</name>
<feature type="region of interest" description="Disordered" evidence="4">
    <location>
        <begin position="512"/>
        <end position="561"/>
    </location>
</feature>